<proteinExistence type="predicted"/>
<reference evidence="2 3" key="1">
    <citation type="submission" date="2017-04" db="EMBL/GenBank/DDBJ databases">
        <title>Complete genome of Campylobacter concisus ATCC 33237T and draft genomes for an additional eight well characterized C. concisus strains.</title>
        <authorList>
            <person name="Cornelius A.J."/>
            <person name="Miller W.G."/>
            <person name="Lastovica A.J."/>
            <person name="On S.L."/>
            <person name="French N.P."/>
            <person name="Vandenberg O."/>
            <person name="Biggs P.J."/>
        </authorList>
    </citation>
    <scope>NUCLEOTIDE SEQUENCE [LARGE SCALE GENOMIC DNA]</scope>
    <source>
        <strain evidence="2 3">Lasto28.99</strain>
    </source>
</reference>
<dbReference type="InterPro" id="IPR056670">
    <property type="entry name" value="DUF7768"/>
</dbReference>
<dbReference type="Gene3D" id="3.40.50.10400">
    <property type="entry name" value="Hypothetical protein PA1492"/>
    <property type="match status" value="1"/>
</dbReference>
<evidence type="ECO:0000313" key="2">
    <source>
        <dbReference type="EMBL" id="OUT11096.1"/>
    </source>
</evidence>
<dbReference type="Proteomes" id="UP000195967">
    <property type="component" value="Unassembled WGS sequence"/>
</dbReference>
<feature type="domain" description="DUF7768" evidence="1">
    <location>
        <begin position="6"/>
        <end position="104"/>
    </location>
</feature>
<dbReference type="RefSeq" id="WP_087584948.1">
    <property type="nucleotide sequence ID" value="NZ_CABMKR010000008.1"/>
</dbReference>
<dbReference type="Pfam" id="PF24963">
    <property type="entry name" value="DUF7768"/>
    <property type="match status" value="1"/>
</dbReference>
<sequence length="113" mass="13184">MKTARLVFVSTPYASIECKDRDRNYYAKQIAQQACAIVRANGYEPISPVLAWMDVYSELERERVMKNCEELLRVCSYYYSHPCKWSDKSKGMAQEAAWAKEYGLSELKFSLFE</sequence>
<evidence type="ECO:0000259" key="1">
    <source>
        <dbReference type="Pfam" id="PF24963"/>
    </source>
</evidence>
<evidence type="ECO:0000313" key="3">
    <source>
        <dbReference type="Proteomes" id="UP000195967"/>
    </source>
</evidence>
<name>A0A1Y5MRA4_9BACT</name>
<dbReference type="EMBL" id="NDYO01000008">
    <property type="protein sequence ID" value="OUT11096.1"/>
    <property type="molecule type" value="Genomic_DNA"/>
</dbReference>
<protein>
    <recommendedName>
        <fullName evidence="1">DUF7768 domain-containing protein</fullName>
    </recommendedName>
</protein>
<organism evidence="2 3">
    <name type="scientific">Campylobacter concisus</name>
    <dbReference type="NCBI Taxonomy" id="199"/>
    <lineage>
        <taxon>Bacteria</taxon>
        <taxon>Pseudomonadati</taxon>
        <taxon>Campylobacterota</taxon>
        <taxon>Epsilonproteobacteria</taxon>
        <taxon>Campylobacterales</taxon>
        <taxon>Campylobacteraceae</taxon>
        <taxon>Campylobacter</taxon>
    </lineage>
</organism>
<gene>
    <name evidence="2" type="ORF">B9N62_07110</name>
</gene>
<comment type="caution">
    <text evidence="2">The sequence shown here is derived from an EMBL/GenBank/DDBJ whole genome shotgun (WGS) entry which is preliminary data.</text>
</comment>
<accession>A0A1Y5MRA4</accession>
<dbReference type="AlphaFoldDB" id="A0A1Y5MRA4"/>